<protein>
    <submittedName>
        <fullName evidence="4">Hotdog fold thioesterase</fullName>
    </submittedName>
</protein>
<organism evidence="4 5">
    <name type="scientific">Chitinophaga varians</name>
    <dbReference type="NCBI Taxonomy" id="2202339"/>
    <lineage>
        <taxon>Bacteria</taxon>
        <taxon>Pseudomonadati</taxon>
        <taxon>Bacteroidota</taxon>
        <taxon>Chitinophagia</taxon>
        <taxon>Chitinophagales</taxon>
        <taxon>Chitinophagaceae</taxon>
        <taxon>Chitinophaga</taxon>
    </lineage>
</organism>
<dbReference type="Gene3D" id="3.10.129.10">
    <property type="entry name" value="Hotdog Thioesterase"/>
    <property type="match status" value="1"/>
</dbReference>
<dbReference type="CDD" id="cd03443">
    <property type="entry name" value="PaaI_thioesterase"/>
    <property type="match status" value="1"/>
</dbReference>
<sequence length="161" mass="17831">MTTKTIWHTHITIAALNERGKSTMNEHLGMEFIEIGDNYLRIRMPVDHRTVQTYGILHGGASVALAETVGSIASTLVIDPATEICVGMEINANHVRSAREGYVHGTATPIHLGRRSHIWEIRITDDEQRLICICRHTVAVMDKTSFLSGSAADMGKQIVDR</sequence>
<comment type="caution">
    <text evidence="4">The sequence shown here is derived from an EMBL/GenBank/DDBJ whole genome shotgun (WGS) entry which is preliminary data.</text>
</comment>
<dbReference type="InterPro" id="IPR003736">
    <property type="entry name" value="PAAI_dom"/>
</dbReference>
<name>A0A847SAI8_9BACT</name>
<dbReference type="GO" id="GO:0005829">
    <property type="term" value="C:cytosol"/>
    <property type="evidence" value="ECO:0007669"/>
    <property type="project" value="TreeGrafter"/>
</dbReference>
<dbReference type="InterPro" id="IPR029069">
    <property type="entry name" value="HotDog_dom_sf"/>
</dbReference>
<accession>A0A847SAI8</accession>
<dbReference type="NCBIfam" id="TIGR00369">
    <property type="entry name" value="unchar_dom_1"/>
    <property type="match status" value="1"/>
</dbReference>
<gene>
    <name evidence="4" type="ORF">HGH92_30745</name>
</gene>
<dbReference type="EMBL" id="JABAIA010000004">
    <property type="protein sequence ID" value="NLR68721.1"/>
    <property type="molecule type" value="Genomic_DNA"/>
</dbReference>
<evidence type="ECO:0000313" key="4">
    <source>
        <dbReference type="EMBL" id="NLR68721.1"/>
    </source>
</evidence>
<dbReference type="PANTHER" id="PTHR43240">
    <property type="entry name" value="1,4-DIHYDROXY-2-NAPHTHOYL-COA THIOESTERASE 1"/>
    <property type="match status" value="1"/>
</dbReference>
<evidence type="ECO:0000256" key="1">
    <source>
        <dbReference type="ARBA" id="ARBA00008324"/>
    </source>
</evidence>
<dbReference type="RefSeq" id="WP_168874678.1">
    <property type="nucleotide sequence ID" value="NZ_JABAIA010000004.1"/>
</dbReference>
<dbReference type="AlphaFoldDB" id="A0A847SAI8"/>
<keyword evidence="2" id="KW-0378">Hydrolase</keyword>
<dbReference type="SUPFAM" id="SSF54637">
    <property type="entry name" value="Thioesterase/thiol ester dehydrase-isomerase"/>
    <property type="match status" value="1"/>
</dbReference>
<dbReference type="InterPro" id="IPR006683">
    <property type="entry name" value="Thioestr_dom"/>
</dbReference>
<evidence type="ECO:0000313" key="5">
    <source>
        <dbReference type="Proteomes" id="UP000570474"/>
    </source>
</evidence>
<evidence type="ECO:0000259" key="3">
    <source>
        <dbReference type="Pfam" id="PF03061"/>
    </source>
</evidence>
<dbReference type="PANTHER" id="PTHR43240:SF5">
    <property type="entry name" value="1,4-DIHYDROXY-2-NAPHTHOYL-COA THIOESTERASE 1"/>
    <property type="match status" value="1"/>
</dbReference>
<reference evidence="4 5" key="1">
    <citation type="submission" date="2020-04" db="EMBL/GenBank/DDBJ databases">
        <authorList>
            <person name="Yin C."/>
        </authorList>
    </citation>
    <scope>NUCLEOTIDE SEQUENCE [LARGE SCALE GENOMIC DNA]</scope>
    <source>
        <strain evidence="4 5">Ae27</strain>
    </source>
</reference>
<dbReference type="Pfam" id="PF03061">
    <property type="entry name" value="4HBT"/>
    <property type="match status" value="1"/>
</dbReference>
<comment type="similarity">
    <text evidence="1">Belongs to the thioesterase PaaI family.</text>
</comment>
<dbReference type="GO" id="GO:0061522">
    <property type="term" value="F:1,4-dihydroxy-2-naphthoyl-CoA thioesterase activity"/>
    <property type="evidence" value="ECO:0007669"/>
    <property type="project" value="TreeGrafter"/>
</dbReference>
<evidence type="ECO:0000256" key="2">
    <source>
        <dbReference type="ARBA" id="ARBA00022801"/>
    </source>
</evidence>
<feature type="domain" description="Thioesterase" evidence="3">
    <location>
        <begin position="54"/>
        <end position="132"/>
    </location>
</feature>
<keyword evidence="5" id="KW-1185">Reference proteome</keyword>
<proteinExistence type="inferred from homology"/>
<dbReference type="Proteomes" id="UP000570474">
    <property type="component" value="Unassembled WGS sequence"/>
</dbReference>